<sequence length="181" mass="21000">MELLMSIMLMAVERTLTLFFPHRPVFSRWHTLTFVAVLWIISICFAVPILTDSIPVKPFKYRYICDIDSGVPILYPVTRILVYGGCLFISFICFGALLSRGNQRKARSLPMKPHENSEFIKQSRALHEFLSLVKLIRNSYEVIKYSNVFEVPQDADTVLNWLRFVYPLLAPLLVRYSHVLS</sequence>
<evidence type="ECO:0000256" key="1">
    <source>
        <dbReference type="ARBA" id="ARBA00004370"/>
    </source>
</evidence>
<gene>
    <name evidence="7" type="ORF">GPUH_LOCUS20157</name>
</gene>
<dbReference type="Proteomes" id="UP000271098">
    <property type="component" value="Unassembled WGS sequence"/>
</dbReference>
<proteinExistence type="predicted"/>
<dbReference type="SUPFAM" id="SSF81321">
    <property type="entry name" value="Family A G protein-coupled receptor-like"/>
    <property type="match status" value="1"/>
</dbReference>
<evidence type="ECO:0000256" key="5">
    <source>
        <dbReference type="SAM" id="Phobius"/>
    </source>
</evidence>
<evidence type="ECO:0000313" key="8">
    <source>
        <dbReference type="Proteomes" id="UP000271098"/>
    </source>
</evidence>
<keyword evidence="4 5" id="KW-0472">Membrane</keyword>
<dbReference type="EMBL" id="UYRT01089885">
    <property type="protein sequence ID" value="VDN35427.1"/>
    <property type="molecule type" value="Genomic_DNA"/>
</dbReference>
<reference evidence="7 8" key="2">
    <citation type="submission" date="2018-11" db="EMBL/GenBank/DDBJ databases">
        <authorList>
            <consortium name="Pathogen Informatics"/>
        </authorList>
    </citation>
    <scope>NUCLEOTIDE SEQUENCE [LARGE SCALE GENOMIC DNA]</scope>
</reference>
<dbReference type="Gene3D" id="1.20.1070.10">
    <property type="entry name" value="Rhodopsin 7-helix transmembrane proteins"/>
    <property type="match status" value="1"/>
</dbReference>
<name>A0A183EGR5_9BILA</name>
<accession>A0A183EGR5</accession>
<evidence type="ECO:0000313" key="9">
    <source>
        <dbReference type="WBParaSite" id="GPUH_0002018101-mRNA-1"/>
    </source>
</evidence>
<dbReference type="WBParaSite" id="GPUH_0002018101-mRNA-1">
    <property type="protein sequence ID" value="GPUH_0002018101-mRNA-1"/>
    <property type="gene ID" value="GPUH_0002018101"/>
</dbReference>
<feature type="transmembrane region" description="Helical" evidence="5">
    <location>
        <begin position="32"/>
        <end position="51"/>
    </location>
</feature>
<comment type="subcellular location">
    <subcellularLocation>
        <location evidence="1">Membrane</location>
    </subcellularLocation>
</comment>
<dbReference type="PROSITE" id="PS50262">
    <property type="entry name" value="G_PROTEIN_RECEP_F1_2"/>
    <property type="match status" value="1"/>
</dbReference>
<dbReference type="OrthoDB" id="5864106at2759"/>
<dbReference type="CDD" id="cd00637">
    <property type="entry name" value="7tm_classA_rhodopsin-like"/>
    <property type="match status" value="1"/>
</dbReference>
<dbReference type="InterPro" id="IPR017452">
    <property type="entry name" value="GPCR_Rhodpsn_7TM"/>
</dbReference>
<evidence type="ECO:0000259" key="6">
    <source>
        <dbReference type="PROSITE" id="PS50262"/>
    </source>
</evidence>
<evidence type="ECO:0000313" key="7">
    <source>
        <dbReference type="EMBL" id="VDN35427.1"/>
    </source>
</evidence>
<dbReference type="AlphaFoldDB" id="A0A183EGR5"/>
<feature type="domain" description="G-protein coupled receptors family 1 profile" evidence="6">
    <location>
        <begin position="1"/>
        <end position="181"/>
    </location>
</feature>
<dbReference type="Pfam" id="PF10323">
    <property type="entry name" value="7TM_GPCR_Srv"/>
    <property type="match status" value="1"/>
</dbReference>
<feature type="transmembrane region" description="Helical" evidence="5">
    <location>
        <begin position="80"/>
        <end position="98"/>
    </location>
</feature>
<reference evidence="9" key="1">
    <citation type="submission" date="2016-06" db="UniProtKB">
        <authorList>
            <consortium name="WormBaseParasite"/>
        </authorList>
    </citation>
    <scope>IDENTIFICATION</scope>
</reference>
<evidence type="ECO:0000256" key="2">
    <source>
        <dbReference type="ARBA" id="ARBA00022692"/>
    </source>
</evidence>
<keyword evidence="3 5" id="KW-1133">Transmembrane helix</keyword>
<dbReference type="GO" id="GO:0016020">
    <property type="term" value="C:membrane"/>
    <property type="evidence" value="ECO:0007669"/>
    <property type="project" value="UniProtKB-SubCell"/>
</dbReference>
<dbReference type="InterPro" id="IPR019426">
    <property type="entry name" value="7TM_GPCR_serpentine_rcpt_Srv"/>
</dbReference>
<organism evidence="9">
    <name type="scientific">Gongylonema pulchrum</name>
    <dbReference type="NCBI Taxonomy" id="637853"/>
    <lineage>
        <taxon>Eukaryota</taxon>
        <taxon>Metazoa</taxon>
        <taxon>Ecdysozoa</taxon>
        <taxon>Nematoda</taxon>
        <taxon>Chromadorea</taxon>
        <taxon>Rhabditida</taxon>
        <taxon>Spirurina</taxon>
        <taxon>Spiruromorpha</taxon>
        <taxon>Spiruroidea</taxon>
        <taxon>Gongylonematidae</taxon>
        <taxon>Gongylonema</taxon>
    </lineage>
</organism>
<protein>
    <submittedName>
        <fullName evidence="9">G_PROTEIN_RECEP_F1_2 domain-containing protein</fullName>
    </submittedName>
</protein>
<evidence type="ECO:0000256" key="4">
    <source>
        <dbReference type="ARBA" id="ARBA00023136"/>
    </source>
</evidence>
<keyword evidence="2 5" id="KW-0812">Transmembrane</keyword>
<evidence type="ECO:0000256" key="3">
    <source>
        <dbReference type="ARBA" id="ARBA00022989"/>
    </source>
</evidence>
<keyword evidence="8" id="KW-1185">Reference proteome</keyword>